<dbReference type="PATRIC" id="fig|1230460.4.peg.1503"/>
<reference evidence="1 2" key="1">
    <citation type="journal article" date="2014" name="PLoS Genet.">
        <title>Phylogenetically driven sequencing of extremely halophilic archaea reveals strategies for static and dynamic osmo-response.</title>
        <authorList>
            <person name="Becker E.A."/>
            <person name="Seitzer P.M."/>
            <person name="Tritt A."/>
            <person name="Larsen D."/>
            <person name="Krusor M."/>
            <person name="Yao A.I."/>
            <person name="Wu D."/>
            <person name="Madern D."/>
            <person name="Eisen J.A."/>
            <person name="Darling A.E."/>
            <person name="Facciotti M.T."/>
        </authorList>
    </citation>
    <scope>NUCLEOTIDE SEQUENCE [LARGE SCALE GENOMIC DNA]</scope>
    <source>
        <strain evidence="1 2">JCM 14089</strain>
    </source>
</reference>
<gene>
    <name evidence="1" type="ORF">C495_07460</name>
</gene>
<dbReference type="AlphaFoldDB" id="L9W9Y1"/>
<evidence type="ECO:0000313" key="1">
    <source>
        <dbReference type="EMBL" id="ELY46061.1"/>
    </source>
</evidence>
<proteinExistence type="predicted"/>
<dbReference type="Proteomes" id="UP000011661">
    <property type="component" value="Unassembled WGS sequence"/>
</dbReference>
<dbReference type="OrthoDB" id="198543at2157"/>
<sequence>MFESRELSASVEAARDVYAPDVQVLDCDRDFETLPPAQAEDLGLLVNSLEPASYPSAWLPDDAPTLLARYVSSDLTIGMPGDGSVVWTRQTEPPLVIVKPRVEGSPDAFVDFLLAEAFVQLDLEVPEQFLGFFEDEYRALDQAVSLGPNSTYQVAAALFDGWVGLQTREVFAGWHDDHPELAAAWQDAGTRLEDRVSGLPRAVARGETEFADATELACAAIKHAIELPAPFAALDTDAYRDHGPEYAIKWAEKTFDSLAE</sequence>
<evidence type="ECO:0000313" key="2">
    <source>
        <dbReference type="Proteomes" id="UP000011661"/>
    </source>
</evidence>
<dbReference type="RefSeq" id="WP_008161508.1">
    <property type="nucleotide sequence ID" value="NZ_AOHX01000031.1"/>
</dbReference>
<dbReference type="InterPro" id="IPR055515">
    <property type="entry name" value="DUF7089"/>
</dbReference>
<dbReference type="eggNOG" id="arCOG04737">
    <property type="taxonomic scope" value="Archaea"/>
</dbReference>
<name>L9W9Y1_9EURY</name>
<dbReference type="STRING" id="1230460.C495_07460"/>
<dbReference type="EMBL" id="AOHX01000031">
    <property type="protein sequence ID" value="ELY46061.1"/>
    <property type="molecule type" value="Genomic_DNA"/>
</dbReference>
<comment type="caution">
    <text evidence="1">The sequence shown here is derived from an EMBL/GenBank/DDBJ whole genome shotgun (WGS) entry which is preliminary data.</text>
</comment>
<accession>L9W9Y1</accession>
<dbReference type="Pfam" id="PF23363">
    <property type="entry name" value="DUF7089"/>
    <property type="match status" value="1"/>
</dbReference>
<protein>
    <submittedName>
        <fullName evidence="1">Uncharacterized protein</fullName>
    </submittedName>
</protein>
<organism evidence="1 2">
    <name type="scientific">Natronorubrum sulfidifaciens JCM 14089</name>
    <dbReference type="NCBI Taxonomy" id="1230460"/>
    <lineage>
        <taxon>Archaea</taxon>
        <taxon>Methanobacteriati</taxon>
        <taxon>Methanobacteriota</taxon>
        <taxon>Stenosarchaea group</taxon>
        <taxon>Halobacteria</taxon>
        <taxon>Halobacteriales</taxon>
        <taxon>Natrialbaceae</taxon>
        <taxon>Natronorubrum</taxon>
    </lineage>
</organism>
<keyword evidence="2" id="KW-1185">Reference proteome</keyword>